<reference evidence="1 2" key="1">
    <citation type="submission" date="2016-03" db="EMBL/GenBank/DDBJ databases">
        <authorList>
            <person name="Korey C.A."/>
            <person name="Edmund V."/>
            <person name="Gibson T."/>
            <person name="Payne J."/>
            <person name="Abdin H."/>
            <person name="Harmon B."/>
            <person name="Bradley K.W."/>
            <person name="Barker L.P."/>
            <person name="Asai D.J."/>
            <person name="Bowman C.A."/>
            <person name="Russell D.A."/>
            <person name="Pope W.H."/>
            <person name="Jacobs-Sera D."/>
            <person name="Hendrix R.W."/>
            <person name="Hatfull G.F."/>
        </authorList>
    </citation>
    <scope>NUCLEOTIDE SEQUENCE [LARGE SCALE GENOMIC DNA]</scope>
</reference>
<dbReference type="EMBL" id="KU935730">
    <property type="protein sequence ID" value="AMS02205.1"/>
    <property type="molecule type" value="Genomic_DNA"/>
</dbReference>
<gene>
    <name evidence="1" type="primary">52</name>
    <name evidence="1" type="ORF">SEA_PIPSQUEAKS_52</name>
</gene>
<evidence type="ECO:0000313" key="2">
    <source>
        <dbReference type="Proteomes" id="UP000230915"/>
    </source>
</evidence>
<dbReference type="KEGG" id="vg:40093416"/>
<dbReference type="RefSeq" id="YP_009616905.1">
    <property type="nucleotide sequence ID" value="NC_042055.1"/>
</dbReference>
<dbReference type="Proteomes" id="UP000230915">
    <property type="component" value="Segment"/>
</dbReference>
<name>A0A142K7X2_9CAUD</name>
<evidence type="ECO:0000313" key="1">
    <source>
        <dbReference type="EMBL" id="AMS02205.1"/>
    </source>
</evidence>
<sequence>MTVMYEQVLADLRAAKQRETEAARKRLTLFALESVATDGCPRVSTYTVDALRWPRPDRTHPRDALSAHR</sequence>
<proteinExistence type="predicted"/>
<dbReference type="OrthoDB" id="22748at10239"/>
<dbReference type="GeneID" id="40093416"/>
<organism evidence="1 2">
    <name type="scientific">Mycobacterium phage Pipsqueaks</name>
    <dbReference type="NCBI Taxonomy" id="1821540"/>
    <lineage>
        <taxon>Viruses</taxon>
        <taxon>Duplodnaviria</taxon>
        <taxon>Heunggongvirae</taxon>
        <taxon>Uroviricota</taxon>
        <taxon>Caudoviricetes</taxon>
        <taxon>Nclasvirinae</taxon>
        <taxon>Charlievirus</taxon>
        <taxon>Charlievirus Pipsqueaks</taxon>
    </lineage>
</organism>
<keyword evidence="2" id="KW-1185">Reference proteome</keyword>
<protein>
    <submittedName>
        <fullName evidence="1">Uncharacterized protein</fullName>
    </submittedName>
</protein>
<accession>A0A142K7X2</accession>